<dbReference type="AlphaFoldDB" id="A0A0F9PFB5"/>
<proteinExistence type="predicted"/>
<gene>
    <name evidence="1" type="ORF">LCGC14_0907640</name>
</gene>
<protein>
    <submittedName>
        <fullName evidence="1">Uncharacterized protein</fullName>
    </submittedName>
</protein>
<dbReference type="EMBL" id="LAZR01002997">
    <property type="protein sequence ID" value="KKN23177.1"/>
    <property type="molecule type" value="Genomic_DNA"/>
</dbReference>
<accession>A0A0F9PFB5</accession>
<organism evidence="1">
    <name type="scientific">marine sediment metagenome</name>
    <dbReference type="NCBI Taxonomy" id="412755"/>
    <lineage>
        <taxon>unclassified sequences</taxon>
        <taxon>metagenomes</taxon>
        <taxon>ecological metagenomes</taxon>
    </lineage>
</organism>
<sequence>MNAVKEREIEAVQAAEAGVLPVRPTIVPDGLVRGDAEGHYQRSRKRLLYQNKRRSSWRTTVLAWLRDHVWKSIPRWYYQLVLGHDVHVSTYAELYVRHFHYAQPDPFTGEIEYHGIQGRGLVPGWWENVGRVSHGKVTIAFRTFEIGQLVAESAEYGDYKFQRPGLSTQVESNADTALITDAGLEATGSQVDADPIYRSVATVTADVTETWEEHSIRSQTGAAGGTMMDRSLISPNVSVVASDTVEFTYELTKSAEA</sequence>
<reference evidence="1" key="1">
    <citation type="journal article" date="2015" name="Nature">
        <title>Complex archaea that bridge the gap between prokaryotes and eukaryotes.</title>
        <authorList>
            <person name="Spang A."/>
            <person name="Saw J.H."/>
            <person name="Jorgensen S.L."/>
            <person name="Zaremba-Niedzwiedzka K."/>
            <person name="Martijn J."/>
            <person name="Lind A.E."/>
            <person name="van Eijk R."/>
            <person name="Schleper C."/>
            <person name="Guy L."/>
            <person name="Ettema T.J."/>
        </authorList>
    </citation>
    <scope>NUCLEOTIDE SEQUENCE</scope>
</reference>
<evidence type="ECO:0000313" key="1">
    <source>
        <dbReference type="EMBL" id="KKN23177.1"/>
    </source>
</evidence>
<comment type="caution">
    <text evidence="1">The sequence shown here is derived from an EMBL/GenBank/DDBJ whole genome shotgun (WGS) entry which is preliminary data.</text>
</comment>
<name>A0A0F9PFB5_9ZZZZ</name>